<dbReference type="Proteomes" id="UP000683925">
    <property type="component" value="Unassembled WGS sequence"/>
</dbReference>
<keyword evidence="1" id="KW-0472">Membrane</keyword>
<evidence type="ECO:0008006" key="4">
    <source>
        <dbReference type="Google" id="ProtNLM"/>
    </source>
</evidence>
<feature type="transmembrane region" description="Helical" evidence="1">
    <location>
        <begin position="774"/>
        <end position="794"/>
    </location>
</feature>
<feature type="transmembrane region" description="Helical" evidence="1">
    <location>
        <begin position="335"/>
        <end position="354"/>
    </location>
</feature>
<feature type="transmembrane region" description="Helical" evidence="1">
    <location>
        <begin position="129"/>
        <end position="147"/>
    </location>
</feature>
<gene>
    <name evidence="2" type="ORF">POCTA_138.1.T0120137</name>
</gene>
<keyword evidence="1" id="KW-0812">Transmembrane</keyword>
<reference evidence="2" key="1">
    <citation type="submission" date="2021-01" db="EMBL/GenBank/DDBJ databases">
        <authorList>
            <consortium name="Genoscope - CEA"/>
            <person name="William W."/>
        </authorList>
    </citation>
    <scope>NUCLEOTIDE SEQUENCE</scope>
</reference>
<feature type="transmembrane region" description="Helical" evidence="1">
    <location>
        <begin position="58"/>
        <end position="79"/>
    </location>
</feature>
<feature type="transmembrane region" description="Helical" evidence="1">
    <location>
        <begin position="159"/>
        <end position="183"/>
    </location>
</feature>
<proteinExistence type="predicted"/>
<name>A0A8S1SHR2_PAROT</name>
<evidence type="ECO:0000313" key="2">
    <source>
        <dbReference type="EMBL" id="CAD8140891.1"/>
    </source>
</evidence>
<dbReference type="OMA" id="YFYEIDV"/>
<evidence type="ECO:0000313" key="3">
    <source>
        <dbReference type="Proteomes" id="UP000683925"/>
    </source>
</evidence>
<dbReference type="EMBL" id="CAJJDP010000011">
    <property type="protein sequence ID" value="CAD8140891.1"/>
    <property type="molecule type" value="Genomic_DNA"/>
</dbReference>
<dbReference type="OrthoDB" id="312646at2759"/>
<protein>
    <recommendedName>
        <fullName evidence="4">Transmembrane protein</fullName>
    </recommendedName>
</protein>
<comment type="caution">
    <text evidence="2">The sequence shown here is derived from an EMBL/GenBank/DDBJ whole genome shotgun (WGS) entry which is preliminary data.</text>
</comment>
<feature type="transmembrane region" description="Helical" evidence="1">
    <location>
        <begin position="629"/>
        <end position="649"/>
    </location>
</feature>
<keyword evidence="3" id="KW-1185">Reference proteome</keyword>
<keyword evidence="1" id="KW-1133">Transmembrane helix</keyword>
<sequence length="808" mass="96947">MMPFCLQFLKSPAKSIHMKQRKIQLFKELIDYCMVQISSEIYQVIQKAQSIYFFHYNLYQIIFFYFYSTLSYLKLLFWLIIHTGKTNSKLLNLYSLNNQILFFFVKFTMNSFRSYYKINEKKSYNLTRIILKSIINFYLELILILLIQMCTPQFCLKFLFFYSQIQLCALFQVQMKIQFFLFLKQFFKKFLFLMNNICITQVKTSQGDIAIVNSTDRNEKHRQAYTKVLQLKSFNLIQSETRVETPAKEIDEAELPLREHVYRDAVKRSATFLKVASEEMGRYQTEWHWKFFFEFLFYHIMFYNLFGPFMVIFFWKWPGMPLMINMRFLKHHAQFYFQLLLWLGSLTGGYWYLFDDKNIITLTEVVFTQFALLIRAVVIAAKYATLSEERIKLYKQEVLSEEMFTFDLMMWDWRLQTPKVLFLEQLRFLKRRELDPDFYKIDFLCQPHIKTVKQLVQVDVGFYREWLEQQEESLIAPAIDNTYNCFFVFGYLVNSFQKKHTPGGFSKYVVVQSLILSLTPCLLRVQYFYEIDVGVIDILRIIINVLTTFQGFFGSFVFLQIGLYDLQRKFYLLDQCCYMLNIKEQKYSTGKKLLPSINFNNPITLQAWSMLRGMAFDYGRTYDFRIQGFYSLIFIGWIFLFLFGVGVLLDFIHIDFFQTTLLSEMLIILTGFIGYYLWHGAKLNEYYETFEILLEDVRNMYVDMLRKKEQYFILNLEVTNAIHKKFVFLLKSQTNSIETITQYINLIIDEIDDTIRQLNYDEKHNPFKIYGIRITLNFLQSLVVAVFTLVGFAVQQRMQNIEIECLSK</sequence>
<feature type="transmembrane region" description="Helical" evidence="1">
    <location>
        <begin position="295"/>
        <end position="315"/>
    </location>
</feature>
<feature type="transmembrane region" description="Helical" evidence="1">
    <location>
        <begin position="661"/>
        <end position="678"/>
    </location>
</feature>
<feature type="transmembrane region" description="Helical" evidence="1">
    <location>
        <begin position="541"/>
        <end position="564"/>
    </location>
</feature>
<accession>A0A8S1SHR2</accession>
<evidence type="ECO:0000256" key="1">
    <source>
        <dbReference type="SAM" id="Phobius"/>
    </source>
</evidence>
<organism evidence="2 3">
    <name type="scientific">Paramecium octaurelia</name>
    <dbReference type="NCBI Taxonomy" id="43137"/>
    <lineage>
        <taxon>Eukaryota</taxon>
        <taxon>Sar</taxon>
        <taxon>Alveolata</taxon>
        <taxon>Ciliophora</taxon>
        <taxon>Intramacronucleata</taxon>
        <taxon>Oligohymenophorea</taxon>
        <taxon>Peniculida</taxon>
        <taxon>Parameciidae</taxon>
        <taxon>Paramecium</taxon>
    </lineage>
</organism>
<dbReference type="AlphaFoldDB" id="A0A8S1SHR2"/>